<dbReference type="EMBL" id="JAAIUW010000012">
    <property type="protein sequence ID" value="KAF7806404.1"/>
    <property type="molecule type" value="Genomic_DNA"/>
</dbReference>
<evidence type="ECO:0000313" key="2">
    <source>
        <dbReference type="Proteomes" id="UP000634136"/>
    </source>
</evidence>
<dbReference type="Proteomes" id="UP000634136">
    <property type="component" value="Unassembled WGS sequence"/>
</dbReference>
<comment type="caution">
    <text evidence="1">The sequence shown here is derived from an EMBL/GenBank/DDBJ whole genome shotgun (WGS) entry which is preliminary data.</text>
</comment>
<evidence type="ECO:0000313" key="1">
    <source>
        <dbReference type="EMBL" id="KAF7806404.1"/>
    </source>
</evidence>
<dbReference type="AlphaFoldDB" id="A0A834W704"/>
<protein>
    <submittedName>
        <fullName evidence="1">Uncharacterized protein</fullName>
    </submittedName>
</protein>
<sequence length="120" mass="13691">MAIPRMRVSGNDCTLSFTQFKAWSALELMSCSCPLVKIKNRNRYYALLLLPQACHKTEDSLPFADFKTRALLPPLPPFASLARPQYQKNNLSPIMEGIEADQREKLRALATKRNDSLDYE</sequence>
<gene>
    <name evidence="1" type="ORF">G2W53_038565</name>
</gene>
<reference evidence="1" key="1">
    <citation type="submission" date="2020-09" db="EMBL/GenBank/DDBJ databases">
        <title>Genome-Enabled Discovery of Anthraquinone Biosynthesis in Senna tora.</title>
        <authorList>
            <person name="Kang S.-H."/>
            <person name="Pandey R.P."/>
            <person name="Lee C.-M."/>
            <person name="Sim J.-S."/>
            <person name="Jeong J.-T."/>
            <person name="Choi B.-S."/>
            <person name="Jung M."/>
            <person name="Ginzburg D."/>
            <person name="Zhao K."/>
            <person name="Won S.Y."/>
            <person name="Oh T.-J."/>
            <person name="Yu Y."/>
            <person name="Kim N.-H."/>
            <person name="Lee O.R."/>
            <person name="Lee T.-H."/>
            <person name="Bashyal P."/>
            <person name="Kim T.-S."/>
            <person name="Lee W.-H."/>
            <person name="Kawkins C."/>
            <person name="Kim C.-K."/>
            <person name="Kim J.S."/>
            <person name="Ahn B.O."/>
            <person name="Rhee S.Y."/>
            <person name="Sohng J.K."/>
        </authorList>
    </citation>
    <scope>NUCLEOTIDE SEQUENCE</scope>
    <source>
        <tissue evidence="1">Leaf</tissue>
    </source>
</reference>
<keyword evidence="2" id="KW-1185">Reference proteome</keyword>
<organism evidence="1 2">
    <name type="scientific">Senna tora</name>
    <dbReference type="NCBI Taxonomy" id="362788"/>
    <lineage>
        <taxon>Eukaryota</taxon>
        <taxon>Viridiplantae</taxon>
        <taxon>Streptophyta</taxon>
        <taxon>Embryophyta</taxon>
        <taxon>Tracheophyta</taxon>
        <taxon>Spermatophyta</taxon>
        <taxon>Magnoliopsida</taxon>
        <taxon>eudicotyledons</taxon>
        <taxon>Gunneridae</taxon>
        <taxon>Pentapetalae</taxon>
        <taxon>rosids</taxon>
        <taxon>fabids</taxon>
        <taxon>Fabales</taxon>
        <taxon>Fabaceae</taxon>
        <taxon>Caesalpinioideae</taxon>
        <taxon>Cassia clade</taxon>
        <taxon>Senna</taxon>
    </lineage>
</organism>
<name>A0A834W704_9FABA</name>
<accession>A0A834W704</accession>
<proteinExistence type="predicted"/>